<dbReference type="EMBL" id="JRXE01000023">
    <property type="protein sequence ID" value="KOC88577.1"/>
    <property type="molecule type" value="Genomic_DNA"/>
</dbReference>
<evidence type="ECO:0000313" key="4">
    <source>
        <dbReference type="Proteomes" id="UP000037088"/>
    </source>
</evidence>
<evidence type="ECO:0000313" key="3">
    <source>
        <dbReference type="Proteomes" id="UP000036851"/>
    </source>
</evidence>
<dbReference type="Proteomes" id="UP000037088">
    <property type="component" value="Unassembled WGS sequence"/>
</dbReference>
<evidence type="ECO:0000313" key="2">
    <source>
        <dbReference type="EMBL" id="KOC90543.1"/>
    </source>
</evidence>
<dbReference type="AlphaFoldDB" id="A0A0L7SZM8"/>
<accession>A0A0L7SZM8</accession>
<evidence type="ECO:0000313" key="1">
    <source>
        <dbReference type="EMBL" id="KOC88577.1"/>
    </source>
</evidence>
<dbReference type="RefSeq" id="WP_052900744.1">
    <property type="nucleotide sequence ID" value="NZ_JRXE01000023.1"/>
</dbReference>
<dbReference type="PATRIC" id="fig|1560201.3.peg.3423"/>
<keyword evidence="4" id="KW-1185">Reference proteome</keyword>
<name>A0A0L7SZM8_9GAMM</name>
<comment type="caution">
    <text evidence="1">The sequence shown here is derived from an EMBL/GenBank/DDBJ whole genome shotgun (WGS) entry which is preliminary data.</text>
</comment>
<reference evidence="3 4" key="1">
    <citation type="journal article" date="2015" name="Int. J. Syst. Evol. Microbiol.">
        <title>Erwinia iniecta sp. nov., isolated from Russian wheat aphids (Diuraphis noxia).</title>
        <authorList>
            <person name="Campillo T."/>
            <person name="Luna E."/>
            <person name="Portier P."/>
            <person name="Fischer-Le Saux M."/>
            <person name="Lapitan N."/>
            <person name="Tisserat N.A."/>
            <person name="Leach J.E."/>
        </authorList>
    </citation>
    <scope>NUCLEOTIDE SEQUENCE [LARGE SCALE GENOMIC DNA]</scope>
    <source>
        <strain evidence="1 4">B120</strain>
        <strain evidence="2 3">B149</strain>
    </source>
</reference>
<gene>
    <name evidence="1" type="ORF">NG42_16160</name>
    <name evidence="2" type="ORF">NG43_16830</name>
</gene>
<organism evidence="1 4">
    <name type="scientific">Winslowiella iniecta</name>
    <dbReference type="NCBI Taxonomy" id="1560201"/>
    <lineage>
        <taxon>Bacteria</taxon>
        <taxon>Pseudomonadati</taxon>
        <taxon>Pseudomonadota</taxon>
        <taxon>Gammaproteobacteria</taxon>
        <taxon>Enterobacterales</taxon>
        <taxon>Erwiniaceae</taxon>
        <taxon>Winslowiella</taxon>
    </lineage>
</organism>
<dbReference type="Proteomes" id="UP000036851">
    <property type="component" value="Unassembled WGS sequence"/>
</dbReference>
<proteinExistence type="predicted"/>
<dbReference type="EMBL" id="JRXF01000029">
    <property type="protein sequence ID" value="KOC90543.1"/>
    <property type="molecule type" value="Genomic_DNA"/>
</dbReference>
<protein>
    <submittedName>
        <fullName evidence="1">Uncharacterized protein</fullName>
    </submittedName>
</protein>
<sequence length="98" mass="10824">MKNICESIIKSVHYQWNEIMRDNSNVAIIFRVVCSISTNSGLSVEGSHIFTIHDITHAEDKNSLALTSESAAYNNAIQCLTAAMAYSGQAMSRIENNE</sequence>